<evidence type="ECO:0000313" key="1">
    <source>
        <dbReference type="Proteomes" id="UP000095287"/>
    </source>
</evidence>
<keyword evidence="1" id="KW-1185">Reference proteome</keyword>
<dbReference type="Proteomes" id="UP000095287">
    <property type="component" value="Unplaced"/>
</dbReference>
<proteinExistence type="predicted"/>
<organism evidence="1 2">
    <name type="scientific">Steinernema glaseri</name>
    <dbReference type="NCBI Taxonomy" id="37863"/>
    <lineage>
        <taxon>Eukaryota</taxon>
        <taxon>Metazoa</taxon>
        <taxon>Ecdysozoa</taxon>
        <taxon>Nematoda</taxon>
        <taxon>Chromadorea</taxon>
        <taxon>Rhabditida</taxon>
        <taxon>Tylenchina</taxon>
        <taxon>Panagrolaimomorpha</taxon>
        <taxon>Strongyloidoidea</taxon>
        <taxon>Steinernematidae</taxon>
        <taxon>Steinernema</taxon>
    </lineage>
</organism>
<protein>
    <submittedName>
        <fullName evidence="2">Conserved oligomeric Golgi complex subunit 7</fullName>
    </submittedName>
</protein>
<dbReference type="AlphaFoldDB" id="A0A1I8ATT6"/>
<sequence>GFNTLQQLESALQAQLTHLGVPSEPLQFVNLSDAVFTRWSHHLMQQQIDLLRGQSGGLAKLPTLTGVLDSCLSTAFSTLLEGVDDIAQQRVQVIASNASVVRTQALSDVALDAFSGQPLGIDLKRRFVRDGTATHDTPDPLACEQALSSTAKAVPGAFAQALRSYWSSVDNDVGSDNREALALGLADNYCRTLVRAANEQRIDTPQLQWLREALIPDLGALRVCSLALVPAAQDMGRTVLLADSLALQQPTDTSKGVFLFSTRTGFQHFADQAALERHCQALLTQPACPASISRDDWEQLQTSATPVVRLVEVGQPMFLALADALIALVNRRLAHALRFPGAQSSTAMAGVEDALDMRAL</sequence>
<accession>A0A1I8ATT6</accession>
<evidence type="ECO:0000313" key="2">
    <source>
        <dbReference type="WBParaSite" id="L893_g9102.t1"/>
    </source>
</evidence>
<reference evidence="2" key="1">
    <citation type="submission" date="2016-11" db="UniProtKB">
        <authorList>
            <consortium name="WormBaseParasite"/>
        </authorList>
    </citation>
    <scope>IDENTIFICATION</scope>
</reference>
<dbReference type="WBParaSite" id="L893_g9102.t1">
    <property type="protein sequence ID" value="L893_g9102.t1"/>
    <property type="gene ID" value="L893_g9102"/>
</dbReference>
<name>A0A1I8ATT6_9BILA</name>